<feature type="region of interest" description="Disordered" evidence="1">
    <location>
        <begin position="66"/>
        <end position="101"/>
    </location>
</feature>
<feature type="compositionally biased region" description="Polar residues" evidence="1">
    <location>
        <begin position="1"/>
        <end position="11"/>
    </location>
</feature>
<dbReference type="Proteomes" id="UP001501710">
    <property type="component" value="Unassembled WGS sequence"/>
</dbReference>
<name>A0ABP8CJD3_9ACTN</name>
<reference evidence="3" key="1">
    <citation type="journal article" date="2019" name="Int. J. Syst. Evol. Microbiol.">
        <title>The Global Catalogue of Microorganisms (GCM) 10K type strain sequencing project: providing services to taxonomists for standard genome sequencing and annotation.</title>
        <authorList>
            <consortium name="The Broad Institute Genomics Platform"/>
            <consortium name="The Broad Institute Genome Sequencing Center for Infectious Disease"/>
            <person name="Wu L."/>
            <person name="Ma J."/>
        </authorList>
    </citation>
    <scope>NUCLEOTIDE SEQUENCE [LARGE SCALE GENOMIC DNA]</scope>
    <source>
        <strain evidence="3">JCM 17440</strain>
    </source>
</reference>
<protein>
    <submittedName>
        <fullName evidence="2">Uncharacterized protein</fullName>
    </submittedName>
</protein>
<evidence type="ECO:0000313" key="3">
    <source>
        <dbReference type="Proteomes" id="UP001501710"/>
    </source>
</evidence>
<evidence type="ECO:0000256" key="1">
    <source>
        <dbReference type="SAM" id="MobiDB-lite"/>
    </source>
</evidence>
<accession>A0ABP8CJD3</accession>
<evidence type="ECO:0000313" key="2">
    <source>
        <dbReference type="EMBL" id="GAA4240078.1"/>
    </source>
</evidence>
<gene>
    <name evidence="2" type="ORF">GCM10022254_63470</name>
</gene>
<keyword evidence="3" id="KW-1185">Reference proteome</keyword>
<feature type="region of interest" description="Disordered" evidence="1">
    <location>
        <begin position="1"/>
        <end position="37"/>
    </location>
</feature>
<dbReference type="EMBL" id="BAABAS010000021">
    <property type="protein sequence ID" value="GAA4240078.1"/>
    <property type="molecule type" value="Genomic_DNA"/>
</dbReference>
<feature type="compositionally biased region" description="Low complexity" evidence="1">
    <location>
        <begin position="87"/>
        <end position="101"/>
    </location>
</feature>
<organism evidence="2 3">
    <name type="scientific">Actinomadura meridiana</name>
    <dbReference type="NCBI Taxonomy" id="559626"/>
    <lineage>
        <taxon>Bacteria</taxon>
        <taxon>Bacillati</taxon>
        <taxon>Actinomycetota</taxon>
        <taxon>Actinomycetes</taxon>
        <taxon>Streptosporangiales</taxon>
        <taxon>Thermomonosporaceae</taxon>
        <taxon>Actinomadura</taxon>
    </lineage>
</organism>
<sequence>MAASYSGQADQSCRPGRATPRALGRAPSPSFGAGESEPVMRIVLSDVTVSDAEMIGRRKGLAYENVPLSGPPRFLRPRQAMRIRGWTPSRAPRAFTPRRTA</sequence>
<comment type="caution">
    <text evidence="2">The sequence shown here is derived from an EMBL/GenBank/DDBJ whole genome shotgun (WGS) entry which is preliminary data.</text>
</comment>
<proteinExistence type="predicted"/>